<proteinExistence type="predicted"/>
<gene>
    <name evidence="1" type="ORF">PSQ19_02610</name>
</gene>
<dbReference type="EMBL" id="CP118246">
    <property type="protein sequence ID" value="WDR03108.1"/>
    <property type="molecule type" value="Genomic_DNA"/>
</dbReference>
<dbReference type="SUPFAM" id="SSF46785">
    <property type="entry name" value="Winged helix' DNA-binding domain"/>
    <property type="match status" value="1"/>
</dbReference>
<sequence>MGIAALNNYEARNSNLAAVLEAVHDDPGRSRSEINGRMPFSLQTMTNVVQELVGLGLVTEVEKSRPGSKGGPHRGLYIEPGRCHVLGLQIRWTVAARDTDEYVRGAAEYLRLRLAGAYLPSRNVFKFDLYSGGAQAGMSHGRRAGS</sequence>
<evidence type="ECO:0000313" key="2">
    <source>
        <dbReference type="Proteomes" id="UP001220530"/>
    </source>
</evidence>
<dbReference type="Proteomes" id="UP001220530">
    <property type="component" value="Chromosome"/>
</dbReference>
<accession>A0ABY7YP76</accession>
<name>A0ABY7YP76_9HYPH</name>
<reference evidence="1 2" key="1">
    <citation type="submission" date="2023-02" db="EMBL/GenBank/DDBJ databases">
        <title>Devosia algicola sp. nov., isolated from the phycosphere of marine algae.</title>
        <authorList>
            <person name="Kim J.M."/>
            <person name="Lee J.K."/>
            <person name="Choi B.J."/>
            <person name="Bayburt H."/>
            <person name="Jeon C.O."/>
        </authorList>
    </citation>
    <scope>NUCLEOTIDE SEQUENCE [LARGE SCALE GENOMIC DNA]</scope>
    <source>
        <strain evidence="1 2">G20-9</strain>
    </source>
</reference>
<dbReference type="Gene3D" id="1.10.10.10">
    <property type="entry name" value="Winged helix-like DNA-binding domain superfamily/Winged helix DNA-binding domain"/>
    <property type="match status" value="1"/>
</dbReference>
<evidence type="ECO:0000313" key="1">
    <source>
        <dbReference type="EMBL" id="WDR03108.1"/>
    </source>
</evidence>
<organism evidence="1 2">
    <name type="scientific">Devosia algicola</name>
    <dbReference type="NCBI Taxonomy" id="3026418"/>
    <lineage>
        <taxon>Bacteria</taxon>
        <taxon>Pseudomonadati</taxon>
        <taxon>Pseudomonadota</taxon>
        <taxon>Alphaproteobacteria</taxon>
        <taxon>Hyphomicrobiales</taxon>
        <taxon>Devosiaceae</taxon>
        <taxon>Devosia</taxon>
    </lineage>
</organism>
<dbReference type="InterPro" id="IPR036388">
    <property type="entry name" value="WH-like_DNA-bd_sf"/>
</dbReference>
<protein>
    <submittedName>
        <fullName evidence="1">Helix-turn-helix domain-containing protein</fullName>
    </submittedName>
</protein>
<dbReference type="RefSeq" id="WP_282219510.1">
    <property type="nucleotide sequence ID" value="NZ_CP118246.1"/>
</dbReference>
<dbReference type="InterPro" id="IPR036390">
    <property type="entry name" value="WH_DNA-bd_sf"/>
</dbReference>
<keyword evidence="2" id="KW-1185">Reference proteome</keyword>